<evidence type="ECO:0000256" key="1">
    <source>
        <dbReference type="SAM" id="Phobius"/>
    </source>
</evidence>
<dbReference type="GeneID" id="90996201"/>
<gene>
    <name evidence="2" type="ORF">SAMN02745784_00969</name>
</gene>
<keyword evidence="1" id="KW-0472">Membrane</keyword>
<accession>A0A1M4UA12</accession>
<dbReference type="Pfam" id="PF20122">
    <property type="entry name" value="DUF6512"/>
    <property type="match status" value="1"/>
</dbReference>
<name>A0A1M4UA12_9FIRM</name>
<reference evidence="3" key="1">
    <citation type="submission" date="2016-11" db="EMBL/GenBank/DDBJ databases">
        <authorList>
            <person name="Varghese N."/>
            <person name="Submissions S."/>
        </authorList>
    </citation>
    <scope>NUCLEOTIDE SEQUENCE [LARGE SCALE GENOMIC DNA]</scope>
    <source>
        <strain evidence="3">DSM 18095</strain>
    </source>
</reference>
<dbReference type="InterPro" id="IPR045407">
    <property type="entry name" value="DUF6512"/>
</dbReference>
<keyword evidence="1" id="KW-1133">Transmembrane helix</keyword>
<feature type="transmembrane region" description="Helical" evidence="1">
    <location>
        <begin position="67"/>
        <end position="87"/>
    </location>
</feature>
<keyword evidence="1" id="KW-0812">Transmembrane</keyword>
<dbReference type="EMBL" id="FQTY01000003">
    <property type="protein sequence ID" value="SHE53476.1"/>
    <property type="molecule type" value="Genomic_DNA"/>
</dbReference>
<keyword evidence="3" id="KW-1185">Reference proteome</keyword>
<dbReference type="RefSeq" id="WP_072973770.1">
    <property type="nucleotide sequence ID" value="NZ_FQTY01000003.1"/>
</dbReference>
<protein>
    <submittedName>
        <fullName evidence="2">Uncharacterized protein</fullName>
    </submittedName>
</protein>
<evidence type="ECO:0000313" key="3">
    <source>
        <dbReference type="Proteomes" id="UP000184114"/>
    </source>
</evidence>
<feature type="transmembrane region" description="Helical" evidence="1">
    <location>
        <begin position="37"/>
        <end position="55"/>
    </location>
</feature>
<feature type="transmembrane region" description="Helical" evidence="1">
    <location>
        <begin position="125"/>
        <end position="145"/>
    </location>
</feature>
<proteinExistence type="predicted"/>
<evidence type="ECO:0000313" key="2">
    <source>
        <dbReference type="EMBL" id="SHE53476.1"/>
    </source>
</evidence>
<dbReference type="Proteomes" id="UP000184114">
    <property type="component" value="Unassembled WGS sequence"/>
</dbReference>
<organism evidence="2 3">
    <name type="scientific">Tissierella praeacuta DSM 18095</name>
    <dbReference type="NCBI Taxonomy" id="1123404"/>
    <lineage>
        <taxon>Bacteria</taxon>
        <taxon>Bacillati</taxon>
        <taxon>Bacillota</taxon>
        <taxon>Tissierellia</taxon>
        <taxon>Tissierellales</taxon>
        <taxon>Tissierellaceae</taxon>
        <taxon>Tissierella</taxon>
    </lineage>
</organism>
<sequence>MWTVLLGSLLHFTFELSGESKLVALFSAANESIWEHLKLGYFSLLFFMKLEYFFIGNNIKNFFTGKFVGITSMSIFIIIIFYSYEAITGSHNLIVDIGSFVIGALICQVISYNITKISISLPDSLGLMMLILLGLGFMIFTFYPLHIPLFMDSKGFYGIK</sequence>
<dbReference type="AlphaFoldDB" id="A0A1M4UA12"/>
<feature type="transmembrane region" description="Helical" evidence="1">
    <location>
        <begin position="93"/>
        <end position="113"/>
    </location>
</feature>